<gene>
    <name evidence="1" type="ORF">J2804_003108</name>
    <name evidence="2" type="ORF">SAMN05192548_1002146</name>
</gene>
<dbReference type="GeneID" id="45121276"/>
<keyword evidence="4" id="KW-1185">Reference proteome</keyword>
<dbReference type="InterPro" id="IPR013432">
    <property type="entry name" value="Doc_partner"/>
</dbReference>
<evidence type="ECO:0000313" key="3">
    <source>
        <dbReference type="Proteomes" id="UP000184395"/>
    </source>
</evidence>
<dbReference type="RefSeq" id="WP_009889671.1">
    <property type="nucleotide sequence ID" value="NZ_CADFGY010000002.1"/>
</dbReference>
<name>A0A1M6JIU4_9BURK</name>
<sequence length="75" mass="8463">MLTFKVTTVGASAGFILTKEAMARLKVQKGDTVYLTEAPEGGYRITPYNPDFERQMKLAEEIMHDDRDILRALAK</sequence>
<dbReference type="InterPro" id="IPR037914">
    <property type="entry name" value="SpoVT-AbrB_sf"/>
</dbReference>
<dbReference type="NCBIfam" id="TIGR02609">
    <property type="entry name" value="doc_partner"/>
    <property type="match status" value="1"/>
</dbReference>
<dbReference type="Proteomes" id="UP000184395">
    <property type="component" value="Unassembled WGS sequence"/>
</dbReference>
<accession>A0A1M6JIU4</accession>
<dbReference type="Gene3D" id="2.10.260.10">
    <property type="match status" value="1"/>
</dbReference>
<dbReference type="AlphaFoldDB" id="A0A1M6JIU4"/>
<dbReference type="STRING" id="169427.SAMN05192548_1002146"/>
<dbReference type="OrthoDB" id="5459182at2"/>
<reference evidence="1 4" key="2">
    <citation type="submission" date="2023-07" db="EMBL/GenBank/DDBJ databases">
        <title>Sorghum-associated microbial communities from plants grown in Nebraska, USA.</title>
        <authorList>
            <person name="Schachtman D."/>
        </authorList>
    </citation>
    <scope>NUCLEOTIDE SEQUENCE [LARGE SCALE GENOMIC DNA]</scope>
    <source>
        <strain evidence="1 4">DS1316</strain>
    </source>
</reference>
<evidence type="ECO:0000313" key="2">
    <source>
        <dbReference type="EMBL" id="SHJ46619.1"/>
    </source>
</evidence>
<evidence type="ECO:0000313" key="1">
    <source>
        <dbReference type="EMBL" id="MDR6409703.1"/>
    </source>
</evidence>
<evidence type="ECO:0000313" key="4">
    <source>
        <dbReference type="Proteomes" id="UP001264340"/>
    </source>
</evidence>
<dbReference type="Proteomes" id="UP001264340">
    <property type="component" value="Unassembled WGS sequence"/>
</dbReference>
<dbReference type="EMBL" id="JAVDRP010000005">
    <property type="protein sequence ID" value="MDR6409703.1"/>
    <property type="molecule type" value="Genomic_DNA"/>
</dbReference>
<proteinExistence type="predicted"/>
<dbReference type="EMBL" id="FRAB01000002">
    <property type="protein sequence ID" value="SHJ46619.1"/>
    <property type="molecule type" value="Genomic_DNA"/>
</dbReference>
<reference evidence="2 3" key="1">
    <citation type="submission" date="2016-11" db="EMBL/GenBank/DDBJ databases">
        <authorList>
            <person name="Jaros S."/>
            <person name="Januszkiewicz K."/>
            <person name="Wedrychowicz H."/>
        </authorList>
    </citation>
    <scope>NUCLEOTIDE SEQUENCE [LARGE SCALE GENOMIC DNA]</scope>
    <source>
        <strain evidence="2 3">LMG 20594</strain>
    </source>
</reference>
<protein>
    <submittedName>
        <fullName evidence="1 2">Addiction module antidote</fullName>
    </submittedName>
</protein>
<organism evidence="2 3">
    <name type="scientific">Paraburkholderia terricola</name>
    <dbReference type="NCBI Taxonomy" id="169427"/>
    <lineage>
        <taxon>Bacteria</taxon>
        <taxon>Pseudomonadati</taxon>
        <taxon>Pseudomonadota</taxon>
        <taxon>Betaproteobacteria</taxon>
        <taxon>Burkholderiales</taxon>
        <taxon>Burkholderiaceae</taxon>
        <taxon>Paraburkholderia</taxon>
    </lineage>
</organism>
<dbReference type="SUPFAM" id="SSF89447">
    <property type="entry name" value="AbrB/MazE/MraZ-like"/>
    <property type="match status" value="1"/>
</dbReference>